<dbReference type="Pfam" id="PF22215">
    <property type="entry name" value="MLKL_N"/>
    <property type="match status" value="1"/>
</dbReference>
<feature type="domain" description="Mixed lineage kinase" evidence="1">
    <location>
        <begin position="24"/>
        <end position="137"/>
    </location>
</feature>
<evidence type="ECO:0000313" key="2">
    <source>
        <dbReference type="EMBL" id="CAF0786290.1"/>
    </source>
</evidence>
<evidence type="ECO:0000313" key="4">
    <source>
        <dbReference type="Proteomes" id="UP000663828"/>
    </source>
</evidence>
<dbReference type="InterPro" id="IPR054000">
    <property type="entry name" value="MLKL_N"/>
</dbReference>
<dbReference type="InterPro" id="IPR059179">
    <property type="entry name" value="MLKL-like_MCAfunc"/>
</dbReference>
<dbReference type="Proteomes" id="UP000663828">
    <property type="component" value="Unassembled WGS sequence"/>
</dbReference>
<protein>
    <recommendedName>
        <fullName evidence="1">Mixed lineage kinase domain-containing protein</fullName>
    </recommendedName>
</protein>
<evidence type="ECO:0000313" key="3">
    <source>
        <dbReference type="EMBL" id="CAF1473385.1"/>
    </source>
</evidence>
<dbReference type="InterPro" id="IPR036537">
    <property type="entry name" value="Adaptor_Cbl_N_dom_sf"/>
</dbReference>
<organism evidence="3 5">
    <name type="scientific">Adineta ricciae</name>
    <name type="common">Rotifer</name>
    <dbReference type="NCBI Taxonomy" id="249248"/>
    <lineage>
        <taxon>Eukaryota</taxon>
        <taxon>Metazoa</taxon>
        <taxon>Spiralia</taxon>
        <taxon>Gnathifera</taxon>
        <taxon>Rotifera</taxon>
        <taxon>Eurotatoria</taxon>
        <taxon>Bdelloidea</taxon>
        <taxon>Adinetida</taxon>
        <taxon>Adinetidae</taxon>
        <taxon>Adineta</taxon>
    </lineage>
</organism>
<comment type="caution">
    <text evidence="3">The sequence shown here is derived from an EMBL/GenBank/DDBJ whole genome shotgun (WGS) entry which is preliminary data.</text>
</comment>
<sequence>MEETLIVGPISAGMLVTIGKVTVGGIYQLAKQIHQTMENYELNEEYCTELNDHVYEVVNCLKSIPYNRLNHESFRQPISNLHACFGECWNLTSEYSEITSIERFLRASHYQRLFEKLKTQLVDYKDRLTFAMNVQNFVITTSSHVRRNTRPQRGGNTYGYMPQTTYVSE</sequence>
<dbReference type="EMBL" id="CAJNOR010000076">
    <property type="protein sequence ID" value="CAF0786290.1"/>
    <property type="molecule type" value="Genomic_DNA"/>
</dbReference>
<dbReference type="Proteomes" id="UP000663852">
    <property type="component" value="Unassembled WGS sequence"/>
</dbReference>
<gene>
    <name evidence="3" type="ORF">EDS130_LOCUS40940</name>
    <name evidence="2" type="ORF">XAT740_LOCUS2244</name>
</gene>
<name>A0A815R900_ADIRI</name>
<dbReference type="OrthoDB" id="10064963at2759"/>
<dbReference type="Gene3D" id="1.20.930.20">
    <property type="entry name" value="Adaptor protein Cbl, N-terminal domain"/>
    <property type="match status" value="1"/>
</dbReference>
<keyword evidence="4" id="KW-1185">Reference proteome</keyword>
<dbReference type="GO" id="GO:0007166">
    <property type="term" value="P:cell surface receptor signaling pathway"/>
    <property type="evidence" value="ECO:0007669"/>
    <property type="project" value="InterPro"/>
</dbReference>
<evidence type="ECO:0000313" key="5">
    <source>
        <dbReference type="Proteomes" id="UP000663852"/>
    </source>
</evidence>
<dbReference type="AlphaFoldDB" id="A0A815R900"/>
<proteinExistence type="predicted"/>
<dbReference type="CDD" id="cd21037">
    <property type="entry name" value="MLKL_NTD"/>
    <property type="match status" value="1"/>
</dbReference>
<reference evidence="3" key="1">
    <citation type="submission" date="2021-02" db="EMBL/GenBank/DDBJ databases">
        <authorList>
            <person name="Nowell W R."/>
        </authorList>
    </citation>
    <scope>NUCLEOTIDE SEQUENCE</scope>
</reference>
<dbReference type="EMBL" id="CAJNOJ010000515">
    <property type="protein sequence ID" value="CAF1473385.1"/>
    <property type="molecule type" value="Genomic_DNA"/>
</dbReference>
<accession>A0A815R900</accession>
<evidence type="ECO:0000259" key="1">
    <source>
        <dbReference type="Pfam" id="PF22215"/>
    </source>
</evidence>